<dbReference type="Pfam" id="PF07591">
    <property type="entry name" value="PT-HINT"/>
    <property type="match status" value="1"/>
</dbReference>
<feature type="compositionally biased region" description="Low complexity" evidence="1">
    <location>
        <begin position="1521"/>
        <end position="1546"/>
    </location>
</feature>
<dbReference type="InterPro" id="IPR036844">
    <property type="entry name" value="Hint_dom_sf"/>
</dbReference>
<gene>
    <name evidence="3" type="ordered locus">AMED_7349</name>
</gene>
<dbReference type="InterPro" id="IPR031325">
    <property type="entry name" value="RHS_repeat"/>
</dbReference>
<dbReference type="SUPFAM" id="SSF51294">
    <property type="entry name" value="Hedgehog/intein (Hint) domain"/>
    <property type="match status" value="1"/>
</dbReference>
<dbReference type="PANTHER" id="PTHR32305">
    <property type="match status" value="1"/>
</dbReference>
<dbReference type="CDD" id="cd00081">
    <property type="entry name" value="Hint"/>
    <property type="match status" value="1"/>
</dbReference>
<accession>A0A0H3DG12</accession>
<dbReference type="InterPro" id="IPR003587">
    <property type="entry name" value="Hint_dom_N"/>
</dbReference>
<evidence type="ECO:0000313" key="3">
    <source>
        <dbReference type="EMBL" id="ADJ49063.1"/>
    </source>
</evidence>
<feature type="region of interest" description="Disordered" evidence="1">
    <location>
        <begin position="1521"/>
        <end position="1563"/>
    </location>
</feature>
<dbReference type="PANTHER" id="PTHR32305:SF17">
    <property type="entry name" value="TRNA NUCLEASE WAPA"/>
    <property type="match status" value="1"/>
</dbReference>
<dbReference type="EMBL" id="CP002000">
    <property type="protein sequence ID" value="ADJ49063.1"/>
    <property type="molecule type" value="Genomic_DNA"/>
</dbReference>
<dbReference type="InterPro" id="IPR050708">
    <property type="entry name" value="T6SS_VgrG/RHS"/>
</dbReference>
<dbReference type="InterPro" id="IPR006530">
    <property type="entry name" value="YD"/>
</dbReference>
<dbReference type="KEGG" id="amd:AMED_7349"/>
<feature type="compositionally biased region" description="Polar residues" evidence="1">
    <location>
        <begin position="28"/>
        <end position="37"/>
    </location>
</feature>
<sequence>MTATAAGRRPAQRAGTTPVLLGRAAQGTAPNATSDPSPANFHVHLADQSVTHKAGISGVLFTVAPTGAGATQATVGVDYSRFRDAGGGDFGNRLHLVGLPACALTTPEVAACRVQTPLPGNVNDGKAGVVSAEVTFAGAKPAATSGAQQSAMPAVVAATPGPSGPNGTFTATSLAPSGTWSVGGATGNFTWTYPIATPPPAAGGDVAPSVGLSYDSSGVDGHVASTNDQPSWIGEGWDYNAGYLERTYRPCADDPAGTSGKTTDQCWAGQILTLNLGGQSTPLVHDDAHPDVWRPTTDNGARVERLTGADNGALDGEYWRVTTTDGLQHYLGLNKLPGAGDQRTNSTWTTRVYGAHSGEPCNSSAGFAASSCTQAYRWNVDLVEDLHHNATAYYYTTEKNFYGANNATAGVEYTRGGSLSRIDYGLRDVGGVYGAPAPDQVVFTTSERCTPADAVTCDPAQFTKDNAKYWPDTPQDQKCDSGATCDNHSPTFWSTKRLTNITTQYYNGSGYTKVDSYDLGQKFFVGQDPAMWLNSLNRTGFTPDGHSVTTPPLSFDGQAMDNRVLNYNNQPAMIHRRMTQITTDTGSIIKIGYTTPDCTSSHVPADPAHDTMRCFPVYWTPAYDTTPILDYFHKYLTTSVELQEPHAVSPSQASTYTYVGDPAWHFDDNELVKPANRTYGQFRGYGKVEVRTGAPAGAGQQTLTTTTYYRGMGGTVPDSLGGTVPDDNIYADQVRETEIFDGSGGAHVSATISDLVTVATTASRARAGLPALTANIVATGKKRMLTDLAAGGTRQSTTTTGYDSLGRVVRQNESADGLPDLCTSTTYAENLSSWVRASVAETIKAQQTCPAPDVPLTASAILSDQRHFYDNLSATGVVGDAAEPTRTDTATVNTGGALTWVTTNRASYDSSGRTLSTTDGRGYVTKQSYVPAEGGVLGQTTTTNAKNQTTTVTLEGGHGKTTSAVNVAGQRTDADYDGLGRLISLWLPGHAKATQPASTTYSYLLQNTGPISVTTKTLVDFGTGTNYVTAVEIYDALGQSRQKQVDAEGGGRVVTDSFYDGHGWKSQGNDAYQTDGAPATTMIAVADSQVPSRHVLAHDGTGRLTEDTSYHGLNATWSTKTVYGGDRTTTVPPAGGIESTTLIDASGKTVETRQYTAPPVISGNVVSGGTYDATSYHYAATGQQDRVTDPGGSVWSYGFDMLGHRTSQTDPDSGTSTSTYDTNGNLATTTDGRGQTLAYDYDELDRKTAEYLVPATGPKQKLASWVYDTLQAGKQTYSTRSTPNGDFRVGVTGYDDMGNPRGQIVGVPAGEQGFAGNYTTTFAWSTTNLLLTSTPPAIGGLPAESIATSYDKLGNPTTTTGYNAYVSASSYTPLGEAQQYTLGPSNNQAWLTYDRDAQTRKITKVDMSAQRAASGQLDDTTYTYNAAGNITRSVDVEGQTGAPTQTQCYGYDPLDRLTQSWTATDNCAAAPSTTSGSSNIGGPNPFWTSWTFDKAGLRKNQVQHALPGTTGGDTTTTYTYPAAGSAQPHTLSSTTTTAPTGTSSASYGYDKSGNTTGRTLPTGQQTLTWDAENRLATVTTTAGETSYVYDADGNQLLRRDPANKTLFINGQELVRDNATGKLSGTRYYKHNSTTVAMRVGGANPQYLVSDLHDTSQVAVDSSTFAVTRRAIDPYGNPLGNPTSTWPDSHGFLDKPTDAATGLTDVGARKYDATTGRFISRDAITEKTDPTQLNGYAYAGDNPVNQADPTGMSLWSWVGDHIDTISTVLVVAVVVVAVVVAAPVALPALAAAAEVATEATAVVGAAVETSTAAATAASAAEGAATAFAATGSPAMAAIGAASNALTTAAPAILGSGAAGTIAMATGAVVSEFVGASNSLGPRGGCANSFAAGTAVLMADGTTKAIEDVRVGDQVTNAEPGSDRTERHTVTDIHVTDTDRAFDDLTVDTALGPQTITSTAQHLYYDETTHSWTPAQDLKIGDLLQGPHGEHVRVLANRHYTAKIRTYNLTVDRVHTFYIVAGTQPVLVHNQNRCVGTKPLEGEHLEGAKDAIAHFRQGHGPGASQTRGEVGEFDKDSVFMKGSDEEVSELLEHVVLNSDSFDNPSTNTEGNGARHVHFAKFDDIVGTDFDKGSGIRRKTRWVMIVVDDYDDHFVTAYPVSQSKVANATGQTNAQLDALSKPASATKPCTPMRCN</sequence>
<dbReference type="Proteomes" id="UP000000328">
    <property type="component" value="Chromosome"/>
</dbReference>
<feature type="compositionally biased region" description="Polar residues" evidence="1">
    <location>
        <begin position="1552"/>
        <end position="1563"/>
    </location>
</feature>
<proteinExistence type="predicted"/>
<dbReference type="NCBIfam" id="TIGR03696">
    <property type="entry name" value="Rhs_assc_core"/>
    <property type="match status" value="1"/>
</dbReference>
<dbReference type="eggNOG" id="COG3209">
    <property type="taxonomic scope" value="Bacteria"/>
</dbReference>
<dbReference type="Pfam" id="PF05593">
    <property type="entry name" value="RHS_repeat"/>
    <property type="match status" value="2"/>
</dbReference>
<dbReference type="Gene3D" id="2.180.10.10">
    <property type="entry name" value="RHS repeat-associated core"/>
    <property type="match status" value="2"/>
</dbReference>
<organism evidence="3 4">
    <name type="scientific">Amycolatopsis mediterranei (strain U-32)</name>
    <dbReference type="NCBI Taxonomy" id="749927"/>
    <lineage>
        <taxon>Bacteria</taxon>
        <taxon>Bacillati</taxon>
        <taxon>Actinomycetota</taxon>
        <taxon>Actinomycetes</taxon>
        <taxon>Pseudonocardiales</taxon>
        <taxon>Pseudonocardiaceae</taxon>
        <taxon>Amycolatopsis</taxon>
    </lineage>
</organism>
<feature type="region of interest" description="Disordered" evidence="1">
    <location>
        <begin position="1"/>
        <end position="38"/>
    </location>
</feature>
<evidence type="ECO:0000256" key="1">
    <source>
        <dbReference type="SAM" id="MobiDB-lite"/>
    </source>
</evidence>
<dbReference type="OrthoDB" id="291011at2"/>
<name>A0A0H3DG12_AMYMU</name>
<dbReference type="HOGENOM" id="CLU_000662_1_0_11"/>
<feature type="region of interest" description="Disordered" evidence="1">
    <location>
        <begin position="1206"/>
        <end position="1231"/>
    </location>
</feature>
<evidence type="ECO:0000313" key="4">
    <source>
        <dbReference type="Proteomes" id="UP000000328"/>
    </source>
</evidence>
<dbReference type="eggNOG" id="COG0129">
    <property type="taxonomic scope" value="Bacteria"/>
</dbReference>
<dbReference type="SMART" id="SM00306">
    <property type="entry name" value="HintN"/>
    <property type="match status" value="1"/>
</dbReference>
<dbReference type="PATRIC" id="fig|749927.5.peg.7642"/>
<dbReference type="InterPro" id="IPR022385">
    <property type="entry name" value="Rhs_assc_core"/>
</dbReference>
<reference evidence="3 4" key="1">
    <citation type="journal article" date="2010" name="Cell Res.">
        <title>Complete genome sequence of the rifamycin SV-producing Amycolatopsis mediterranei U32 revealed its genetic characteristics in phylogeny and metabolism.</title>
        <authorList>
            <person name="Zhao W."/>
            <person name="Zhong Y."/>
            <person name="Yuan H."/>
            <person name="Wang J."/>
            <person name="Zheng H."/>
            <person name="Wang Y."/>
            <person name="Cen X."/>
            <person name="Xu F."/>
            <person name="Bai J."/>
            <person name="Han X."/>
            <person name="Lu G."/>
            <person name="Zhu Y."/>
            <person name="Shao Z."/>
            <person name="Yan H."/>
            <person name="Li C."/>
            <person name="Peng N."/>
            <person name="Zhang Z."/>
            <person name="Zhang Y."/>
            <person name="Lin W."/>
            <person name="Fan Y."/>
            <person name="Qin Z."/>
            <person name="Hu Y."/>
            <person name="Zhu B."/>
            <person name="Wang S."/>
            <person name="Ding X."/>
            <person name="Zhao G.P."/>
        </authorList>
    </citation>
    <scope>NUCLEOTIDE SEQUENCE [LARGE SCALE GENOMIC DNA]</scope>
    <source>
        <strain evidence="4">U-32</strain>
    </source>
</reference>
<evidence type="ECO:0000259" key="2">
    <source>
        <dbReference type="SMART" id="SM00306"/>
    </source>
</evidence>
<dbReference type="NCBIfam" id="TIGR01643">
    <property type="entry name" value="YD_repeat_2x"/>
    <property type="match status" value="3"/>
</dbReference>
<protein>
    <submittedName>
        <fullName evidence="3">RHS repeat-containing protein</fullName>
    </submittedName>
</protein>
<dbReference type="Gene3D" id="2.170.16.10">
    <property type="entry name" value="Hedgehog/Intein (Hint) domain"/>
    <property type="match status" value="1"/>
</dbReference>
<feature type="domain" description="Hint" evidence="2">
    <location>
        <begin position="1885"/>
        <end position="1986"/>
    </location>
</feature>